<protein>
    <submittedName>
        <fullName evidence="2">Transposase</fullName>
    </submittedName>
</protein>
<organism evidence="2">
    <name type="scientific">mine drainage metagenome</name>
    <dbReference type="NCBI Taxonomy" id="410659"/>
    <lineage>
        <taxon>unclassified sequences</taxon>
        <taxon>metagenomes</taxon>
        <taxon>ecological metagenomes</taxon>
    </lineage>
</organism>
<feature type="compositionally biased region" description="Basic and acidic residues" evidence="1">
    <location>
        <begin position="86"/>
        <end position="96"/>
    </location>
</feature>
<dbReference type="EMBL" id="AUZZ01006533">
    <property type="protein sequence ID" value="EQD45983.1"/>
    <property type="molecule type" value="Genomic_DNA"/>
</dbReference>
<reference evidence="2" key="1">
    <citation type="submission" date="2013-08" db="EMBL/GenBank/DDBJ databases">
        <authorList>
            <person name="Mendez C."/>
            <person name="Richter M."/>
            <person name="Ferrer M."/>
            <person name="Sanchez J."/>
        </authorList>
    </citation>
    <scope>NUCLEOTIDE SEQUENCE</scope>
</reference>
<accession>T0ZMS9</accession>
<comment type="caution">
    <text evidence="2">The sequence shown here is derived from an EMBL/GenBank/DDBJ whole genome shotgun (WGS) entry which is preliminary data.</text>
</comment>
<proteinExistence type="predicted"/>
<gene>
    <name evidence="2" type="ORF">B2A_09057</name>
</gene>
<reference evidence="2" key="2">
    <citation type="journal article" date="2014" name="ISME J.">
        <title>Microbial stratification in low pH oxic and suboxic macroscopic growths along an acid mine drainage.</title>
        <authorList>
            <person name="Mendez-Garcia C."/>
            <person name="Mesa V."/>
            <person name="Sprenger R.R."/>
            <person name="Richter M."/>
            <person name="Diez M.S."/>
            <person name="Solano J."/>
            <person name="Bargiela R."/>
            <person name="Golyshina O.V."/>
            <person name="Manteca A."/>
            <person name="Ramos J.L."/>
            <person name="Gallego J.R."/>
            <person name="Llorente I."/>
            <person name="Martins Dos Santos V.A."/>
            <person name="Jensen O.N."/>
            <person name="Pelaez A.I."/>
            <person name="Sanchez J."/>
            <person name="Ferrer M."/>
        </authorList>
    </citation>
    <scope>NUCLEOTIDE SEQUENCE</scope>
</reference>
<sequence length="103" mass="11783">MWVHWRADRRVPPAQVRAALALRPAVRSRGAGDCKDEKSKQLLREMRCSSPRKPGAPLRQDYEYERAGTCNIFVAVEPRGGKRHVQVTERRTKDGEDPPYVLT</sequence>
<dbReference type="AlphaFoldDB" id="T0ZMS9"/>
<evidence type="ECO:0000256" key="1">
    <source>
        <dbReference type="SAM" id="MobiDB-lite"/>
    </source>
</evidence>
<name>T0ZMS9_9ZZZZ</name>
<feature type="region of interest" description="Disordered" evidence="1">
    <location>
        <begin position="81"/>
        <end position="103"/>
    </location>
</feature>
<evidence type="ECO:0000313" key="2">
    <source>
        <dbReference type="EMBL" id="EQD45983.1"/>
    </source>
</evidence>